<organism evidence="1 2">
    <name type="scientific">Hypoxylon rubiginosum</name>
    <dbReference type="NCBI Taxonomy" id="110542"/>
    <lineage>
        <taxon>Eukaryota</taxon>
        <taxon>Fungi</taxon>
        <taxon>Dikarya</taxon>
        <taxon>Ascomycota</taxon>
        <taxon>Pezizomycotina</taxon>
        <taxon>Sordariomycetes</taxon>
        <taxon>Xylariomycetidae</taxon>
        <taxon>Xylariales</taxon>
        <taxon>Hypoxylaceae</taxon>
        <taxon>Hypoxylon</taxon>
    </lineage>
</organism>
<gene>
    <name evidence="1" type="ORF">F4821DRAFT_74876</name>
</gene>
<keyword evidence="2" id="KW-1185">Reference proteome</keyword>
<name>A0ACC0DL47_9PEZI</name>
<dbReference type="Proteomes" id="UP001497680">
    <property type="component" value="Unassembled WGS sequence"/>
</dbReference>
<evidence type="ECO:0000313" key="1">
    <source>
        <dbReference type="EMBL" id="KAI6093087.1"/>
    </source>
</evidence>
<protein>
    <submittedName>
        <fullName evidence="1">Uncharacterized protein</fullName>
    </submittedName>
</protein>
<comment type="caution">
    <text evidence="1">The sequence shown here is derived from an EMBL/GenBank/DDBJ whole genome shotgun (WGS) entry which is preliminary data.</text>
</comment>
<dbReference type="EMBL" id="MU394281">
    <property type="protein sequence ID" value="KAI6093087.1"/>
    <property type="molecule type" value="Genomic_DNA"/>
</dbReference>
<accession>A0ACC0DL47</accession>
<evidence type="ECO:0000313" key="2">
    <source>
        <dbReference type="Proteomes" id="UP001497680"/>
    </source>
</evidence>
<sequence length="801" mass="87850">MRLYWYAGTSTALAAGVVAYAFNQRANFYSAMVYLSQNNLSLMILINLVLLLYGSFVWGLQRLCYGPLRPVEIEQLYERAWFAVTETCLAMTIFREEVGAWFLVMFTALVTGKVWEWIGEGRVEVLEQQPPVNPRLFHTRLSISLLLSVLYDTWLFSYAVNAVIQQARPNMMVMFLFEFAILATCSFRTAFRYALSLVEADIVRKQTKQRLEDRRRQVREQRADVLRRRESGEAAEAAAAEQEELPNEDDIDETDIEVSGWESKGQWVLSLDLMTDFVKLGIYSAFFAILMMFYGLPIHIMRDLFMTARSFVSRLSALIRYRKALQDMSKYPDATEEELGREDTCIICREEMRPWDPSAAGAVERSRPKKLPCGHILHFGCLKSWLERQQVCPTCRRSVTIDGAQPNGAAPGANFGGQPNAAGQPAPGNRAANAGQPAQGRGGGNMRVFQLGPIRLGFAQGNAQNIHEMAQRLRLPLEGANVNVPAAPALPTQAAQAPAAHVDNHNNGNHLTNIVEMQAQLHDISQRIQQEIQTLLRNQYEAQTLYALTAELNRMRQMHEEAQANTTAQPGQPGVNVQFTSYQPAIPNQTLPLSQPTMMGSFPSFPSRVPTPTVTRHGGTSYSAAIPAGSPELPDGVVIPPGWSLLPLQRLDGQQPQPLSTQQSGPHVDGTGQRSQAAAASNESVASSSAAAIPRATESRPTQLSGQEEGTTRTASEHRSEPPVVAAPTPVMPNWGGASQLFSNGGADSSTSPNEAETTNEAPSTTQGLQSQDSDSEQEGSASSDAKGKAKAVTVEDAEDE</sequence>
<proteinExistence type="predicted"/>
<reference evidence="1 2" key="1">
    <citation type="journal article" date="2022" name="New Phytol.">
        <title>Ecological generalism drives hyperdiversity of secondary metabolite gene clusters in xylarialean endophytes.</title>
        <authorList>
            <person name="Franco M.E.E."/>
            <person name="Wisecaver J.H."/>
            <person name="Arnold A.E."/>
            <person name="Ju Y.M."/>
            <person name="Slot J.C."/>
            <person name="Ahrendt S."/>
            <person name="Moore L.P."/>
            <person name="Eastman K.E."/>
            <person name="Scott K."/>
            <person name="Konkel Z."/>
            <person name="Mondo S.J."/>
            <person name="Kuo A."/>
            <person name="Hayes R.D."/>
            <person name="Haridas S."/>
            <person name="Andreopoulos B."/>
            <person name="Riley R."/>
            <person name="LaButti K."/>
            <person name="Pangilinan J."/>
            <person name="Lipzen A."/>
            <person name="Amirebrahimi M."/>
            <person name="Yan J."/>
            <person name="Adam C."/>
            <person name="Keymanesh K."/>
            <person name="Ng V."/>
            <person name="Louie K."/>
            <person name="Northen T."/>
            <person name="Drula E."/>
            <person name="Henrissat B."/>
            <person name="Hsieh H.M."/>
            <person name="Youens-Clark K."/>
            <person name="Lutzoni F."/>
            <person name="Miadlikowska J."/>
            <person name="Eastwood D.C."/>
            <person name="Hamelin R.C."/>
            <person name="Grigoriev I.V."/>
            <person name="U'Ren J.M."/>
        </authorList>
    </citation>
    <scope>NUCLEOTIDE SEQUENCE [LARGE SCALE GENOMIC DNA]</scope>
    <source>
        <strain evidence="1 2">ER1909</strain>
    </source>
</reference>